<keyword evidence="1 3" id="KW-0547">Nucleotide-binding</keyword>
<dbReference type="AlphaFoldDB" id="A0A103Y3J2"/>
<gene>
    <name evidence="5" type="ORF">Ccrd_019884</name>
</gene>
<dbReference type="Gramene" id="KVI01840">
    <property type="protein sequence ID" value="KVI01840"/>
    <property type="gene ID" value="Ccrd_019884"/>
</dbReference>
<evidence type="ECO:0000256" key="1">
    <source>
        <dbReference type="ARBA" id="ARBA00022741"/>
    </source>
</evidence>
<dbReference type="InterPro" id="IPR027417">
    <property type="entry name" value="P-loop_NTPase"/>
</dbReference>
<dbReference type="PANTHER" id="PTHR11630">
    <property type="entry name" value="DNA REPLICATION LICENSING FACTOR MCM FAMILY MEMBER"/>
    <property type="match status" value="1"/>
</dbReference>
<dbReference type="EMBL" id="LEKV01002680">
    <property type="protein sequence ID" value="KVI01840.1"/>
    <property type="molecule type" value="Genomic_DNA"/>
</dbReference>
<proteinExistence type="inferred from homology"/>
<organism evidence="5 6">
    <name type="scientific">Cynara cardunculus var. scolymus</name>
    <name type="common">Globe artichoke</name>
    <name type="synonym">Cynara scolymus</name>
    <dbReference type="NCBI Taxonomy" id="59895"/>
    <lineage>
        <taxon>Eukaryota</taxon>
        <taxon>Viridiplantae</taxon>
        <taxon>Streptophyta</taxon>
        <taxon>Embryophyta</taxon>
        <taxon>Tracheophyta</taxon>
        <taxon>Spermatophyta</taxon>
        <taxon>Magnoliopsida</taxon>
        <taxon>eudicotyledons</taxon>
        <taxon>Gunneridae</taxon>
        <taxon>Pentapetalae</taxon>
        <taxon>asterids</taxon>
        <taxon>campanulids</taxon>
        <taxon>Asterales</taxon>
        <taxon>Asteraceae</taxon>
        <taxon>Carduoideae</taxon>
        <taxon>Cardueae</taxon>
        <taxon>Carduinae</taxon>
        <taxon>Cynara</taxon>
    </lineage>
</organism>
<protein>
    <submittedName>
        <fullName evidence="5">Mini-chromosome maintenance, DNA-dependent ATPase</fullName>
    </submittedName>
</protein>
<reference evidence="5 6" key="1">
    <citation type="journal article" date="2016" name="Sci. Rep.">
        <title>The genome sequence of the outbreeding globe artichoke constructed de novo incorporating a phase-aware low-pass sequencing strategy of F1 progeny.</title>
        <authorList>
            <person name="Scaglione D."/>
            <person name="Reyes-Chin-Wo S."/>
            <person name="Acquadro A."/>
            <person name="Froenicke L."/>
            <person name="Portis E."/>
            <person name="Beitel C."/>
            <person name="Tirone M."/>
            <person name="Mauro R."/>
            <person name="Lo Monaco A."/>
            <person name="Mauromicale G."/>
            <person name="Faccioli P."/>
            <person name="Cattivelli L."/>
            <person name="Rieseberg L."/>
            <person name="Michelmore R."/>
            <person name="Lanteri S."/>
        </authorList>
    </citation>
    <scope>NUCLEOTIDE SEQUENCE [LARGE SCALE GENOMIC DNA]</scope>
    <source>
        <strain evidence="5">2C</strain>
    </source>
</reference>
<dbReference type="SMART" id="SM00350">
    <property type="entry name" value="MCM"/>
    <property type="match status" value="1"/>
</dbReference>
<dbReference type="GO" id="GO:0016787">
    <property type="term" value="F:hydrolase activity"/>
    <property type="evidence" value="ECO:0007669"/>
    <property type="project" value="UniProtKB-KW"/>
</dbReference>
<comment type="caution">
    <text evidence="5">The sequence shown here is derived from an EMBL/GenBank/DDBJ whole genome shotgun (WGS) entry which is preliminary data.</text>
</comment>
<dbReference type="GO" id="GO:0017116">
    <property type="term" value="F:single-stranded DNA helicase activity"/>
    <property type="evidence" value="ECO:0007669"/>
    <property type="project" value="TreeGrafter"/>
</dbReference>
<name>A0A103Y3J2_CYNCS</name>
<keyword evidence="2 3" id="KW-0067">ATP-binding</keyword>
<dbReference type="Proteomes" id="UP000243975">
    <property type="component" value="Unassembled WGS sequence"/>
</dbReference>
<feature type="domain" description="MCM C-terminal AAA(+) ATPase" evidence="4">
    <location>
        <begin position="1"/>
        <end position="125"/>
    </location>
</feature>
<evidence type="ECO:0000313" key="5">
    <source>
        <dbReference type="EMBL" id="KVI01840.1"/>
    </source>
</evidence>
<dbReference type="PRINTS" id="PR01657">
    <property type="entry name" value="MCMFAMILY"/>
</dbReference>
<dbReference type="GO" id="GO:0005634">
    <property type="term" value="C:nucleus"/>
    <property type="evidence" value="ECO:0007669"/>
    <property type="project" value="UniProtKB-SubCell"/>
</dbReference>
<keyword evidence="3" id="KW-0238">DNA-binding</keyword>
<dbReference type="PANTHER" id="PTHR11630:SF48">
    <property type="entry name" value="DNA HELICASE MCM9"/>
    <property type="match status" value="1"/>
</dbReference>
<dbReference type="GO" id="GO:0005524">
    <property type="term" value="F:ATP binding"/>
    <property type="evidence" value="ECO:0007669"/>
    <property type="project" value="UniProtKB-KW"/>
</dbReference>
<dbReference type="STRING" id="59895.A0A103Y3J2"/>
<keyword evidence="6" id="KW-1185">Reference proteome</keyword>
<dbReference type="InterPro" id="IPR001208">
    <property type="entry name" value="MCM_dom"/>
</dbReference>
<dbReference type="Pfam" id="PF00493">
    <property type="entry name" value="MCM"/>
    <property type="match status" value="1"/>
</dbReference>
<evidence type="ECO:0000256" key="2">
    <source>
        <dbReference type="ARBA" id="ARBA00022840"/>
    </source>
</evidence>
<dbReference type="Gene3D" id="3.40.50.300">
    <property type="entry name" value="P-loop containing nucleotide triphosphate hydrolases"/>
    <property type="match status" value="1"/>
</dbReference>
<evidence type="ECO:0000313" key="6">
    <source>
        <dbReference type="Proteomes" id="UP000243975"/>
    </source>
</evidence>
<evidence type="ECO:0000259" key="4">
    <source>
        <dbReference type="PROSITE" id="PS50051"/>
    </source>
</evidence>
<dbReference type="GO" id="GO:0042555">
    <property type="term" value="C:MCM complex"/>
    <property type="evidence" value="ECO:0007669"/>
    <property type="project" value="TreeGrafter"/>
</dbReference>
<dbReference type="InterPro" id="IPR031327">
    <property type="entry name" value="MCM"/>
</dbReference>
<dbReference type="GO" id="GO:0000724">
    <property type="term" value="P:double-strand break repair via homologous recombination"/>
    <property type="evidence" value="ECO:0007669"/>
    <property type="project" value="TreeGrafter"/>
</dbReference>
<accession>A0A103Y3J2</accession>
<comment type="similarity">
    <text evidence="3">Belongs to the MCM family.</text>
</comment>
<dbReference type="OMA" id="HEAMEMI"/>
<feature type="non-terminal residue" evidence="5">
    <location>
        <position position="1"/>
    </location>
</feature>
<sequence length="329" mass="36872">MLEAGALVLADGGLCCIDEFDSMREHDRATIHEAMEQQTISVAKAGLVTTLSTRTIVFGATNPKGRYDPEQYSNILELMLLNNLPISALSINTTLSGPLISRFDIVLVLLDTKNPDWDKVVSDHILDQVPTKLYNVAHALFIISIWLNLERGLHGQAEPEKDKCHEDLGKMWPLSMLRRYIHFVKGYFRPTLTKEAESVISRYYQLQRRTGKENAGFTLAFQILSMLLSLNIMSNLFSECSKDHCPNAREFNPTCSRNEVTRLDAITAILCIESSMTTSAIVDSAGNALHSNFTDNPDQQCILFLLAHTMCETRCDARKADPCEAELSR</sequence>
<dbReference type="GO" id="GO:0003697">
    <property type="term" value="F:single-stranded DNA binding"/>
    <property type="evidence" value="ECO:0007669"/>
    <property type="project" value="TreeGrafter"/>
</dbReference>
<dbReference type="SUPFAM" id="SSF52540">
    <property type="entry name" value="P-loop containing nucleoside triphosphate hydrolases"/>
    <property type="match status" value="1"/>
</dbReference>
<dbReference type="PROSITE" id="PS50051">
    <property type="entry name" value="MCM_2"/>
    <property type="match status" value="1"/>
</dbReference>
<evidence type="ECO:0000256" key="3">
    <source>
        <dbReference type="RuleBase" id="RU004070"/>
    </source>
</evidence>